<sequence length="175" mass="20053">MAEDLEADPSVDADRATDRRNFMKEQFDVLLYKYRELDDDNGGEFCLKQNALIKKELLNAKHNLRKGKYFLQTLPMHAAYADLIERINLTCSKIDKMTKDVGSSSDEFSLLDASLPDYEAEDIELLNLNPSKDETLKISLLSVSDQQKIQEQMAFLGECNILIKECHDITEDLKK</sequence>
<name>A0A0N5AKX4_9BILA</name>
<protein>
    <submittedName>
        <fullName evidence="2">Coiled-coil domain-containing protein 96</fullName>
    </submittedName>
</protein>
<dbReference type="AlphaFoldDB" id="A0A0N5AKX4"/>
<accession>A0A0N5AKX4</accession>
<reference evidence="2" key="1">
    <citation type="submission" date="2017-02" db="UniProtKB">
        <authorList>
            <consortium name="WormBaseParasite"/>
        </authorList>
    </citation>
    <scope>IDENTIFICATION</scope>
</reference>
<dbReference type="Proteomes" id="UP000046393">
    <property type="component" value="Unplaced"/>
</dbReference>
<keyword evidence="1" id="KW-1185">Reference proteome</keyword>
<evidence type="ECO:0000313" key="1">
    <source>
        <dbReference type="Proteomes" id="UP000046393"/>
    </source>
</evidence>
<dbReference type="WBParaSite" id="SMUV_0000516201-mRNA-1">
    <property type="protein sequence ID" value="SMUV_0000516201-mRNA-1"/>
    <property type="gene ID" value="SMUV_0000516201"/>
</dbReference>
<proteinExistence type="predicted"/>
<organism evidence="1 2">
    <name type="scientific">Syphacia muris</name>
    <dbReference type="NCBI Taxonomy" id="451379"/>
    <lineage>
        <taxon>Eukaryota</taxon>
        <taxon>Metazoa</taxon>
        <taxon>Ecdysozoa</taxon>
        <taxon>Nematoda</taxon>
        <taxon>Chromadorea</taxon>
        <taxon>Rhabditida</taxon>
        <taxon>Spirurina</taxon>
        <taxon>Oxyuridomorpha</taxon>
        <taxon>Oxyuroidea</taxon>
        <taxon>Oxyuridae</taxon>
        <taxon>Syphacia</taxon>
    </lineage>
</organism>
<evidence type="ECO:0000313" key="2">
    <source>
        <dbReference type="WBParaSite" id="SMUV_0000516201-mRNA-1"/>
    </source>
</evidence>